<dbReference type="InterPro" id="IPR041498">
    <property type="entry name" value="Big_6"/>
</dbReference>
<dbReference type="STRING" id="1265819.PGRAN_03110"/>
<feature type="signal peptide" evidence="1">
    <location>
        <begin position="1"/>
        <end position="19"/>
    </location>
</feature>
<reference evidence="4 5" key="1">
    <citation type="journal article" date="2014" name="Int. J. Syst. Evol. Microbiol.">
        <title>Listeria floridensis sp. nov., Listeria aquatica sp. nov., Listeria cornellensis sp. nov., Listeria riparia sp. nov. and Listeria grandensis sp. nov., from agricultural and natural environments.</title>
        <authorList>
            <person name="den Bakker H.C."/>
            <person name="Warchocki S."/>
            <person name="Wright E.M."/>
            <person name="Allred A.F."/>
            <person name="Ahlstrom C."/>
            <person name="Manuel C.S."/>
            <person name="Stasiewicz M.J."/>
            <person name="Burrell A."/>
            <person name="Roof S."/>
            <person name="Strawn L."/>
            <person name="Fortes E.D."/>
            <person name="Nightingale K.K."/>
            <person name="Kephart D."/>
            <person name="Wiedmann M."/>
        </authorList>
    </citation>
    <scope>NUCLEOTIDE SEQUENCE [LARGE SCALE GENOMIC DNA]</scope>
    <source>
        <strain evidence="5">FSL F6-971</strain>
    </source>
</reference>
<evidence type="ECO:0000313" key="5">
    <source>
        <dbReference type="Proteomes" id="UP000019253"/>
    </source>
</evidence>
<protein>
    <submittedName>
        <fullName evidence="4">Lipoprotein</fullName>
    </submittedName>
</protein>
<evidence type="ECO:0000256" key="1">
    <source>
        <dbReference type="SAM" id="SignalP"/>
    </source>
</evidence>
<dbReference type="EMBL" id="AODD01000002">
    <property type="protein sequence ID" value="EUJ24847.1"/>
    <property type="molecule type" value="Genomic_DNA"/>
</dbReference>
<feature type="domain" description="Bacterial Ig" evidence="3">
    <location>
        <begin position="311"/>
        <end position="389"/>
    </location>
</feature>
<dbReference type="PATRIC" id="fig|1265819.5.peg.619"/>
<name>W7BG37_9LIST</name>
<evidence type="ECO:0000259" key="2">
    <source>
        <dbReference type="Pfam" id="PF17936"/>
    </source>
</evidence>
<feature type="domain" description="Bacterial Ig" evidence="3">
    <location>
        <begin position="396"/>
        <end position="475"/>
    </location>
</feature>
<keyword evidence="1" id="KW-0732">Signal</keyword>
<evidence type="ECO:0000259" key="3">
    <source>
        <dbReference type="Pfam" id="PF20622"/>
    </source>
</evidence>
<feature type="domain" description="Bacterial Ig" evidence="3">
    <location>
        <begin position="225"/>
        <end position="305"/>
    </location>
</feature>
<dbReference type="InterPro" id="IPR013783">
    <property type="entry name" value="Ig-like_fold"/>
</dbReference>
<proteinExistence type="predicted"/>
<accession>W7BG37</accession>
<keyword evidence="5" id="KW-1185">Reference proteome</keyword>
<keyword evidence="4" id="KW-0449">Lipoprotein</keyword>
<feature type="chain" id="PRO_5038585889" evidence="1">
    <location>
        <begin position="20"/>
        <end position="479"/>
    </location>
</feature>
<dbReference type="Proteomes" id="UP000019253">
    <property type="component" value="Unassembled WGS sequence"/>
</dbReference>
<dbReference type="Pfam" id="PF20622">
    <property type="entry name" value="Big_15"/>
    <property type="match status" value="3"/>
</dbReference>
<dbReference type="InterPro" id="IPR046746">
    <property type="entry name" value="Big_15"/>
</dbReference>
<dbReference type="AlphaFoldDB" id="W7BG37"/>
<gene>
    <name evidence="4" type="ORF">PGRAN_03110</name>
</gene>
<dbReference type="Gene3D" id="2.60.40.10">
    <property type="entry name" value="Immunoglobulins"/>
    <property type="match status" value="1"/>
</dbReference>
<sequence length="479" mass="50225">MKKLFIATFCIGTSLFAVFNPDLLSEEKVSAATAEQGSIGVISEIAFDSGARGQIYVRYTSQSHSFYLTQEIYNPAKNEWVSVDSAKINSGISMRVFLATPVTGNLSRPGDKYRFTLSTLPNGGGTVIDSKDYSLQNYYGTMKAITINSVTSASTNVTGTAEPSSTVQIKKGSTVIGTGKADLNGDYNIKIPAQVVGTAVTAQSALNGVTSNIASVTVTGLQTVGAINPNKFIVSDTNITGTYSDDVVRARALINGASVSVGGSFENGSFKFFVGNLGIKTNDVVVLQALDANNGVLDNKTVTVASAISQGAITPNDYTVGATNITGSYTGTVARAELFVQGTRVSTGGTFANGNFTYFIPTGRIKEGDTVVLIAFDASGKELGRQTVRTVANTQGSIKAHHYTTGNVTITGNYTGDATKARLTVNGKVISWGGTFHSGTFSYYVGATTIGAKDTVVLTVFDAKDNQLDEQNLTVLAQP</sequence>
<organism evidence="4 5">
    <name type="scientific">Listeria grandensis FSL F6-0971</name>
    <dbReference type="NCBI Taxonomy" id="1265819"/>
    <lineage>
        <taxon>Bacteria</taxon>
        <taxon>Bacillati</taxon>
        <taxon>Bacillota</taxon>
        <taxon>Bacilli</taxon>
        <taxon>Bacillales</taxon>
        <taxon>Listeriaceae</taxon>
        <taxon>Listeria</taxon>
    </lineage>
</organism>
<dbReference type="Pfam" id="PF17936">
    <property type="entry name" value="Big_6"/>
    <property type="match status" value="1"/>
</dbReference>
<comment type="caution">
    <text evidence="4">The sequence shown here is derived from an EMBL/GenBank/DDBJ whole genome shotgun (WGS) entry which is preliminary data.</text>
</comment>
<feature type="domain" description="Bacterial Ig" evidence="2">
    <location>
        <begin position="144"/>
        <end position="219"/>
    </location>
</feature>
<evidence type="ECO:0000313" key="4">
    <source>
        <dbReference type="EMBL" id="EUJ24847.1"/>
    </source>
</evidence>